<comment type="caution">
    <text evidence="8">The sequence shown here is derived from an EMBL/GenBank/DDBJ whole genome shotgun (WGS) entry which is preliminary data.</text>
</comment>
<dbReference type="Gene3D" id="1.10.540.10">
    <property type="entry name" value="Acyl-CoA dehydrogenase/oxidase, N-terminal domain"/>
    <property type="match status" value="1"/>
</dbReference>
<dbReference type="InterPro" id="IPR036250">
    <property type="entry name" value="AcylCo_DH-like_C"/>
</dbReference>
<dbReference type="InterPro" id="IPR037069">
    <property type="entry name" value="AcylCoA_DH/ox_N_sf"/>
</dbReference>
<evidence type="ECO:0000256" key="1">
    <source>
        <dbReference type="ARBA" id="ARBA00001974"/>
    </source>
</evidence>
<dbReference type="Pfam" id="PF02771">
    <property type="entry name" value="Acyl-CoA_dh_N"/>
    <property type="match status" value="1"/>
</dbReference>
<evidence type="ECO:0000259" key="6">
    <source>
        <dbReference type="Pfam" id="PF00441"/>
    </source>
</evidence>
<dbReference type="SUPFAM" id="SSF56645">
    <property type="entry name" value="Acyl-CoA dehydrogenase NM domain-like"/>
    <property type="match status" value="1"/>
</dbReference>
<dbReference type="PANTHER" id="PTHR43884:SF20">
    <property type="entry name" value="ACYL-COA DEHYDROGENASE FADE28"/>
    <property type="match status" value="1"/>
</dbReference>
<dbReference type="SUPFAM" id="SSF47203">
    <property type="entry name" value="Acyl-CoA dehydrogenase C-terminal domain-like"/>
    <property type="match status" value="1"/>
</dbReference>
<keyword evidence="4" id="KW-0274">FAD</keyword>
<dbReference type="RefSeq" id="WP_005199136.1">
    <property type="nucleotide sequence ID" value="NZ_CP136136.1"/>
</dbReference>
<dbReference type="InterPro" id="IPR009075">
    <property type="entry name" value="AcylCo_DH/oxidase_C"/>
</dbReference>
<organism evidence="8">
    <name type="scientific">Gordonia rubripertincta</name>
    <name type="common">Rhodococcus corallinus</name>
    <dbReference type="NCBI Taxonomy" id="36822"/>
    <lineage>
        <taxon>Bacteria</taxon>
        <taxon>Bacillati</taxon>
        <taxon>Actinomycetota</taxon>
        <taxon>Actinomycetes</taxon>
        <taxon>Mycobacteriales</taxon>
        <taxon>Gordoniaceae</taxon>
        <taxon>Gordonia</taxon>
    </lineage>
</organism>
<evidence type="ECO:0000256" key="5">
    <source>
        <dbReference type="ARBA" id="ARBA00023002"/>
    </source>
</evidence>
<dbReference type="EMBL" id="JARUXG010000008">
    <property type="protein sequence ID" value="MDG6782117.1"/>
    <property type="molecule type" value="Genomic_DNA"/>
</dbReference>
<dbReference type="Pfam" id="PF00441">
    <property type="entry name" value="Acyl-CoA_dh_1"/>
    <property type="match status" value="1"/>
</dbReference>
<dbReference type="InterPro" id="IPR013786">
    <property type="entry name" value="AcylCoA_DH/ox_N"/>
</dbReference>
<comment type="cofactor">
    <cofactor evidence="1">
        <name>FAD</name>
        <dbReference type="ChEBI" id="CHEBI:57692"/>
    </cofactor>
</comment>
<dbReference type="EC" id="1.-.-.-" evidence="8"/>
<dbReference type="CDD" id="cd00567">
    <property type="entry name" value="ACAD"/>
    <property type="match status" value="1"/>
</dbReference>
<evidence type="ECO:0000256" key="4">
    <source>
        <dbReference type="ARBA" id="ARBA00022827"/>
    </source>
</evidence>
<dbReference type="GO" id="GO:0050660">
    <property type="term" value="F:flavin adenine dinucleotide binding"/>
    <property type="evidence" value="ECO:0007669"/>
    <property type="project" value="InterPro"/>
</dbReference>
<sequence length="359" mass="37941">MPVTTQAERRELRSAVRDFLESVYPPLSSETRVGAGDKLDDATWARVSGEIGLPGLVVPVSEGGQDLGVTEAAVVLEETARVLFAQPFLSSSVLATIAIKESGEGAAFLSRLASGSLIATLCLDDDPDMPVTATRVDTRWQLNGAKELVLDATLAGSFVVSVALDGETALLLVDADQVTIEPYEGIDLTRTIARVRFDAAPAIRLGGDQTELVARLGHLGAVAASAELTGLADRAMTMAVEYAQTRVQFGRPIGSFQAVKHLCADMLTIVESSRAATAAAAASADDRPDELAVTAAIAKAWTSEQCPLATELLIQILGGTGYTWEHPAHLLLRRARTLAVTFGDAADHRERLAELLAAR</sequence>
<dbReference type="Gene3D" id="1.20.140.10">
    <property type="entry name" value="Butyryl-CoA Dehydrogenase, subunit A, domain 3"/>
    <property type="match status" value="1"/>
</dbReference>
<proteinExistence type="inferred from homology"/>
<feature type="domain" description="Acyl-CoA dehydrogenase/oxidase N-terminal" evidence="7">
    <location>
        <begin position="7"/>
        <end position="104"/>
    </location>
</feature>
<name>A0AAW6RBD6_GORRU</name>
<comment type="similarity">
    <text evidence="2">Belongs to the acyl-CoA dehydrogenase family.</text>
</comment>
<feature type="domain" description="Acyl-CoA dehydrogenase/oxidase C-terminal" evidence="6">
    <location>
        <begin position="222"/>
        <end position="354"/>
    </location>
</feature>
<evidence type="ECO:0000256" key="2">
    <source>
        <dbReference type="ARBA" id="ARBA00009347"/>
    </source>
</evidence>
<dbReference type="Gene3D" id="2.40.110.10">
    <property type="entry name" value="Butyryl-CoA Dehydrogenase, subunit A, domain 2"/>
    <property type="match status" value="1"/>
</dbReference>
<reference evidence="8" key="1">
    <citation type="submission" date="2023-04" db="EMBL/GenBank/DDBJ databases">
        <title>Characterization and analysis of the complete genome of Gordonia rubripertincta 112, the degrader of aromatic and aliphatic compounds.</title>
        <authorList>
            <person name="Frantsuzova E."/>
            <person name="Bogun A."/>
            <person name="Delegan Y."/>
        </authorList>
    </citation>
    <scope>NUCLEOTIDE SEQUENCE</scope>
    <source>
        <strain evidence="8">112</strain>
    </source>
</reference>
<evidence type="ECO:0000259" key="7">
    <source>
        <dbReference type="Pfam" id="PF02771"/>
    </source>
</evidence>
<dbReference type="InterPro" id="IPR046373">
    <property type="entry name" value="Acyl-CoA_Oxase/DH_mid-dom_sf"/>
</dbReference>
<evidence type="ECO:0000256" key="3">
    <source>
        <dbReference type="ARBA" id="ARBA00022630"/>
    </source>
</evidence>
<dbReference type="PANTHER" id="PTHR43884">
    <property type="entry name" value="ACYL-COA DEHYDROGENASE"/>
    <property type="match status" value="1"/>
</dbReference>
<dbReference type="AlphaFoldDB" id="A0AAW6RBD6"/>
<accession>A0AAW6RBD6</accession>
<dbReference type="GO" id="GO:0003995">
    <property type="term" value="F:acyl-CoA dehydrogenase activity"/>
    <property type="evidence" value="ECO:0007669"/>
    <property type="project" value="TreeGrafter"/>
</dbReference>
<gene>
    <name evidence="8" type="ORF">QBL07_14900</name>
</gene>
<dbReference type="InterPro" id="IPR009100">
    <property type="entry name" value="AcylCoA_DH/oxidase_NM_dom_sf"/>
</dbReference>
<evidence type="ECO:0000313" key="8">
    <source>
        <dbReference type="EMBL" id="MDG6782117.1"/>
    </source>
</evidence>
<keyword evidence="3" id="KW-0285">Flavoprotein</keyword>
<keyword evidence="5 8" id="KW-0560">Oxidoreductase</keyword>
<protein>
    <submittedName>
        <fullName evidence="8">Acyl-CoA/acyl-ACP dehydrogenase</fullName>
        <ecNumber evidence="8">1.-.-.-</ecNumber>
    </submittedName>
</protein>